<dbReference type="OrthoDB" id="3518533at2759"/>
<keyword evidence="3" id="KW-1185">Reference proteome</keyword>
<organism evidence="2 3">
    <name type="scientific">Microdochium bolleyi</name>
    <dbReference type="NCBI Taxonomy" id="196109"/>
    <lineage>
        <taxon>Eukaryota</taxon>
        <taxon>Fungi</taxon>
        <taxon>Dikarya</taxon>
        <taxon>Ascomycota</taxon>
        <taxon>Pezizomycotina</taxon>
        <taxon>Sordariomycetes</taxon>
        <taxon>Xylariomycetidae</taxon>
        <taxon>Xylariales</taxon>
        <taxon>Microdochiaceae</taxon>
        <taxon>Microdochium</taxon>
    </lineage>
</organism>
<feature type="domain" description="DUF7907" evidence="1">
    <location>
        <begin position="7"/>
        <end position="155"/>
    </location>
</feature>
<sequence length="157" mass="16460">MAVVAPSTPFNLKIVSADIRVNGKCAYAYHTGAGFNDLVIGACDPSGGRSFAINAAEPAKIDFLGFGGSTPAQVQAYDGTASYEVWAKVVANAGLSGSEFTYSEAEGFKQRSGGAAGGLGFLACRWSHYNNWQLFALSREPDSFPSSCARVAVKKAF</sequence>
<dbReference type="InterPro" id="IPR057229">
    <property type="entry name" value="DUF7907"/>
</dbReference>
<gene>
    <name evidence="2" type="ORF">Micbo1qcDRAFT_235605</name>
</gene>
<dbReference type="Pfam" id="PF25484">
    <property type="entry name" value="DUF7907"/>
    <property type="match status" value="1"/>
</dbReference>
<dbReference type="InParanoid" id="A0A136IV33"/>
<proteinExistence type="predicted"/>
<evidence type="ECO:0000313" key="2">
    <source>
        <dbReference type="EMBL" id="KXJ88713.1"/>
    </source>
</evidence>
<protein>
    <recommendedName>
        <fullName evidence="1">DUF7907 domain-containing protein</fullName>
    </recommendedName>
</protein>
<name>A0A136IV33_9PEZI</name>
<dbReference type="EMBL" id="KQ964257">
    <property type="protein sequence ID" value="KXJ88713.1"/>
    <property type="molecule type" value="Genomic_DNA"/>
</dbReference>
<reference evidence="3" key="1">
    <citation type="submission" date="2016-02" db="EMBL/GenBank/DDBJ databases">
        <title>Draft genome sequence of Microdochium bolleyi, a fungal endophyte of beachgrass.</title>
        <authorList>
            <consortium name="DOE Joint Genome Institute"/>
            <person name="David A.S."/>
            <person name="May G."/>
            <person name="Haridas S."/>
            <person name="Lim J."/>
            <person name="Wang M."/>
            <person name="Labutti K."/>
            <person name="Lipzen A."/>
            <person name="Barry K."/>
            <person name="Grigoriev I.V."/>
        </authorList>
    </citation>
    <scope>NUCLEOTIDE SEQUENCE [LARGE SCALE GENOMIC DNA]</scope>
    <source>
        <strain evidence="3">J235TASD1</strain>
    </source>
</reference>
<evidence type="ECO:0000259" key="1">
    <source>
        <dbReference type="Pfam" id="PF25484"/>
    </source>
</evidence>
<accession>A0A136IV33</accession>
<evidence type="ECO:0000313" key="3">
    <source>
        <dbReference type="Proteomes" id="UP000070501"/>
    </source>
</evidence>
<dbReference type="AlphaFoldDB" id="A0A136IV33"/>
<dbReference type="Proteomes" id="UP000070501">
    <property type="component" value="Unassembled WGS sequence"/>
</dbReference>